<evidence type="ECO:0000313" key="4">
    <source>
        <dbReference type="EMBL" id="RIE11322.1"/>
    </source>
</evidence>
<dbReference type="AlphaFoldDB" id="A0A398D7J1"/>
<protein>
    <submittedName>
        <fullName evidence="4">ComF family protein</fullName>
    </submittedName>
</protein>
<evidence type="ECO:0000313" key="5">
    <source>
        <dbReference type="Proteomes" id="UP000266260"/>
    </source>
</evidence>
<sequence length="224" mass="24223">MNVLSVLRQVLADKACFLCGEESDLPICPGCASSFRPCDPGWSDSHLAAGHVSGFSAYWYEGTLRQAILQMKVQGEYQLAGQLSGMLASLAKSLPLGDRPVFVPIPRFGARGETEYRHFPHIAVNMLSKGFNGDSGSGLLLKTHRTPLQTQLSDIERLKNLDSVFELSPTAVDQLCGRTVVIVDDVLTTGATVCAAMNVILQACPHQCLYLTLARSRATIRSGL</sequence>
<dbReference type="EMBL" id="QXIU01000116">
    <property type="protein sequence ID" value="RIE11322.1"/>
    <property type="molecule type" value="Genomic_DNA"/>
</dbReference>
<proteinExistence type="inferred from homology"/>
<accession>A0A398DAQ9</accession>
<dbReference type="PANTHER" id="PTHR47505">
    <property type="entry name" value="DNA UTILIZATION PROTEIN YHGH"/>
    <property type="match status" value="1"/>
</dbReference>
<dbReference type="InterPro" id="IPR051910">
    <property type="entry name" value="ComF/GntX_DNA_util-trans"/>
</dbReference>
<dbReference type="Proteomes" id="UP000266260">
    <property type="component" value="Unassembled WGS sequence"/>
</dbReference>
<dbReference type="RefSeq" id="WP_119119826.1">
    <property type="nucleotide sequence ID" value="NZ_QXIT01000048.1"/>
</dbReference>
<dbReference type="PANTHER" id="PTHR47505:SF1">
    <property type="entry name" value="DNA UTILIZATION PROTEIN YHGH"/>
    <property type="match status" value="1"/>
</dbReference>
<dbReference type="InterPro" id="IPR029057">
    <property type="entry name" value="PRTase-like"/>
</dbReference>
<dbReference type="CDD" id="cd06223">
    <property type="entry name" value="PRTases_typeI"/>
    <property type="match status" value="1"/>
</dbReference>
<feature type="domain" description="Phosphoribosyltransferase" evidence="2">
    <location>
        <begin position="170"/>
        <end position="202"/>
    </location>
</feature>
<organism evidence="4 6">
    <name type="scientific">Candidatus Cryosericum odellii</name>
    <dbReference type="NCBI Taxonomy" id="2290917"/>
    <lineage>
        <taxon>Bacteria</taxon>
        <taxon>Pseudomonadati</taxon>
        <taxon>Caldisericota/Cryosericota group</taxon>
        <taxon>Candidatus Cryosericota</taxon>
        <taxon>Candidatus Cryosericia</taxon>
        <taxon>Candidatus Cryosericales</taxon>
        <taxon>Candidatus Cryosericaceae</taxon>
        <taxon>Candidatus Cryosericum</taxon>
    </lineage>
</organism>
<evidence type="ECO:0000313" key="3">
    <source>
        <dbReference type="EMBL" id="RIE09438.1"/>
    </source>
</evidence>
<dbReference type="InterPro" id="IPR000836">
    <property type="entry name" value="PRTase_dom"/>
</dbReference>
<dbReference type="OrthoDB" id="9779910at2"/>
<reference evidence="5 6" key="1">
    <citation type="submission" date="2018-09" db="EMBL/GenBank/DDBJ databases">
        <title>Discovery and Ecogenomic Context for Candidatus Cryosericales, a Global Caldiserica Order Active in Thawing Permafrost.</title>
        <authorList>
            <person name="Martinez M.A."/>
            <person name="Woodcroft B.J."/>
            <person name="Ignacio Espinoza J.C."/>
            <person name="Zayed A."/>
            <person name="Singleton C.M."/>
            <person name="Boyd J."/>
            <person name="Li Y.-F."/>
            <person name="Purvine S."/>
            <person name="Maughan H."/>
            <person name="Hodgkins S.B."/>
            <person name="Anderson D."/>
            <person name="Sederholm M."/>
            <person name="Temperton B."/>
            <person name="Saleska S.R."/>
            <person name="Tyson G.W."/>
            <person name="Rich V.I."/>
        </authorList>
    </citation>
    <scope>NUCLEOTIDE SEQUENCE [LARGE SCALE GENOMIC DNA]</scope>
    <source>
        <strain evidence="4 6">SMC5</strain>
        <strain evidence="3 5">SMC6</strain>
    </source>
</reference>
<keyword evidence="5" id="KW-1185">Reference proteome</keyword>
<evidence type="ECO:0000256" key="1">
    <source>
        <dbReference type="ARBA" id="ARBA00008007"/>
    </source>
</evidence>
<evidence type="ECO:0000259" key="2">
    <source>
        <dbReference type="Pfam" id="PF00156"/>
    </source>
</evidence>
<gene>
    <name evidence="4" type="ORF">SMC5_04850</name>
    <name evidence="3" type="ORF">SMC6_02785</name>
</gene>
<dbReference type="Pfam" id="PF00156">
    <property type="entry name" value="Pribosyltran"/>
    <property type="match status" value="1"/>
</dbReference>
<dbReference type="SUPFAM" id="SSF53271">
    <property type="entry name" value="PRTase-like"/>
    <property type="match status" value="1"/>
</dbReference>
<dbReference type="Proteomes" id="UP000266489">
    <property type="component" value="Unassembled WGS sequence"/>
</dbReference>
<accession>A0A398D7J1</accession>
<dbReference type="Gene3D" id="3.40.50.2020">
    <property type="match status" value="1"/>
</dbReference>
<evidence type="ECO:0000313" key="6">
    <source>
        <dbReference type="Proteomes" id="UP000266489"/>
    </source>
</evidence>
<comment type="similarity">
    <text evidence="1">Belongs to the ComF/GntX family.</text>
</comment>
<dbReference type="EMBL" id="QXIT01000048">
    <property type="protein sequence ID" value="RIE09438.1"/>
    <property type="molecule type" value="Genomic_DNA"/>
</dbReference>
<comment type="caution">
    <text evidence="4">The sequence shown here is derived from an EMBL/GenBank/DDBJ whole genome shotgun (WGS) entry which is preliminary data.</text>
</comment>
<name>A0A398D7J1_9BACT</name>